<dbReference type="PANTHER" id="PTHR46784:SF1">
    <property type="entry name" value="KILLER CELL LECTIN-LIKE RECEPTOR SUBFAMILY B MEMBER 1"/>
    <property type="match status" value="1"/>
</dbReference>
<dbReference type="EMBL" id="KQ460154">
    <property type="protein sequence ID" value="KPJ17243.1"/>
    <property type="molecule type" value="Genomic_DNA"/>
</dbReference>
<evidence type="ECO:0000313" key="5">
    <source>
        <dbReference type="Proteomes" id="UP000053240"/>
    </source>
</evidence>
<accession>A0A194RHD7</accession>
<evidence type="ECO:0000259" key="3">
    <source>
        <dbReference type="PROSITE" id="PS50041"/>
    </source>
</evidence>
<dbReference type="InterPro" id="IPR001304">
    <property type="entry name" value="C-type_lectin-like"/>
</dbReference>
<protein>
    <submittedName>
        <fullName evidence="4">C-type mannose receptor 2</fullName>
    </submittedName>
</protein>
<keyword evidence="2" id="KW-1015">Disulfide bond</keyword>
<gene>
    <name evidence="4" type="ORF">RR48_08734</name>
</gene>
<evidence type="ECO:0000256" key="1">
    <source>
        <dbReference type="ARBA" id="ARBA00022989"/>
    </source>
</evidence>
<dbReference type="PROSITE" id="PS50041">
    <property type="entry name" value="C_TYPE_LECTIN_2"/>
    <property type="match status" value="2"/>
</dbReference>
<dbReference type="CDD" id="cd00037">
    <property type="entry name" value="CLECT"/>
    <property type="match status" value="2"/>
</dbReference>
<dbReference type="Proteomes" id="UP000053240">
    <property type="component" value="Unassembled WGS sequence"/>
</dbReference>
<sequence length="282" mass="32560">MRRVSGLEEGGISTAASRKNDNFYRRDYTYFEEYDAFYKFHWGESESTWQESYLTCEDEGAQLLYPADENERRVAANLSASVVDLEYIYVGVRDEFGLGDFITTDGRFVPELSDQIDNTSNIQAISRCGVLSTKTGTIITHSCELRIPFICKKLNNEFCPTSDSGYIFSKYLKKCFKFNDNKKTWANALHTCIMEGGVLADSILNTDIRNLNMPMRQDISYYIGFRRMERDNFYSNRGLKRTISVNYNYENYNCTVISINNGVGRVDCEETRSFICEMEVNK</sequence>
<keyword evidence="1" id="KW-0472">Membrane</keyword>
<dbReference type="InterPro" id="IPR016187">
    <property type="entry name" value="CTDL_fold"/>
</dbReference>
<keyword evidence="1" id="KW-0812">Transmembrane</keyword>
<dbReference type="InterPro" id="IPR051527">
    <property type="entry name" value="KLR_subfamily_B"/>
</dbReference>
<name>A0A194RHD7_PAPMA</name>
<reference evidence="4 5" key="1">
    <citation type="journal article" date="2015" name="Nat. Commun.">
        <title>Outbred genome sequencing and CRISPR/Cas9 gene editing in butterflies.</title>
        <authorList>
            <person name="Li X."/>
            <person name="Fan D."/>
            <person name="Zhang W."/>
            <person name="Liu G."/>
            <person name="Zhang L."/>
            <person name="Zhao L."/>
            <person name="Fang X."/>
            <person name="Chen L."/>
            <person name="Dong Y."/>
            <person name="Chen Y."/>
            <person name="Ding Y."/>
            <person name="Zhao R."/>
            <person name="Feng M."/>
            <person name="Zhu Y."/>
            <person name="Feng Y."/>
            <person name="Jiang X."/>
            <person name="Zhu D."/>
            <person name="Xiang H."/>
            <person name="Feng X."/>
            <person name="Li S."/>
            <person name="Wang J."/>
            <person name="Zhang G."/>
            <person name="Kronforst M.R."/>
            <person name="Wang W."/>
        </authorList>
    </citation>
    <scope>NUCLEOTIDE SEQUENCE [LARGE SCALE GENOMIC DNA]</scope>
    <source>
        <strain evidence="4">Ya'a_city_454_Pm</strain>
        <tissue evidence="4">Whole body</tissue>
    </source>
</reference>
<proteinExistence type="predicted"/>
<feature type="domain" description="C-type lectin" evidence="3">
    <location>
        <begin position="171"/>
        <end position="277"/>
    </location>
</feature>
<dbReference type="GO" id="GO:0038023">
    <property type="term" value="F:signaling receptor activity"/>
    <property type="evidence" value="ECO:0007669"/>
    <property type="project" value="TreeGrafter"/>
</dbReference>
<evidence type="ECO:0000313" key="4">
    <source>
        <dbReference type="EMBL" id="KPJ17243.1"/>
    </source>
</evidence>
<dbReference type="InParanoid" id="A0A194RHD7"/>
<dbReference type="PANTHER" id="PTHR46784">
    <property type="entry name" value="KILLER CELL LECTIN-LIKE RECEPTOR SUBFAMILY B MEMBER 1"/>
    <property type="match status" value="1"/>
</dbReference>
<organism evidence="4 5">
    <name type="scientific">Papilio machaon</name>
    <name type="common">Old World swallowtail butterfly</name>
    <dbReference type="NCBI Taxonomy" id="76193"/>
    <lineage>
        <taxon>Eukaryota</taxon>
        <taxon>Metazoa</taxon>
        <taxon>Ecdysozoa</taxon>
        <taxon>Arthropoda</taxon>
        <taxon>Hexapoda</taxon>
        <taxon>Insecta</taxon>
        <taxon>Pterygota</taxon>
        <taxon>Neoptera</taxon>
        <taxon>Endopterygota</taxon>
        <taxon>Lepidoptera</taxon>
        <taxon>Glossata</taxon>
        <taxon>Ditrysia</taxon>
        <taxon>Papilionoidea</taxon>
        <taxon>Papilionidae</taxon>
        <taxon>Papilioninae</taxon>
        <taxon>Papilio</taxon>
    </lineage>
</organism>
<dbReference type="AlphaFoldDB" id="A0A194RHD7"/>
<keyword evidence="1" id="KW-1133">Transmembrane helix</keyword>
<dbReference type="SUPFAM" id="SSF56436">
    <property type="entry name" value="C-type lectin-like"/>
    <property type="match status" value="2"/>
</dbReference>
<dbReference type="InterPro" id="IPR016186">
    <property type="entry name" value="C-type_lectin-like/link_sf"/>
</dbReference>
<dbReference type="GO" id="GO:0009986">
    <property type="term" value="C:cell surface"/>
    <property type="evidence" value="ECO:0007669"/>
    <property type="project" value="TreeGrafter"/>
</dbReference>
<keyword evidence="4" id="KW-0675">Receptor</keyword>
<keyword evidence="5" id="KW-1185">Reference proteome</keyword>
<dbReference type="SMART" id="SM00034">
    <property type="entry name" value="CLECT"/>
    <property type="match status" value="2"/>
</dbReference>
<dbReference type="Gene3D" id="3.10.100.10">
    <property type="entry name" value="Mannose-Binding Protein A, subunit A"/>
    <property type="match status" value="2"/>
</dbReference>
<evidence type="ECO:0000256" key="2">
    <source>
        <dbReference type="ARBA" id="ARBA00023157"/>
    </source>
</evidence>
<feature type="domain" description="C-type lectin" evidence="3">
    <location>
        <begin position="38"/>
        <end position="152"/>
    </location>
</feature>
<dbReference type="GO" id="GO:0005886">
    <property type="term" value="C:plasma membrane"/>
    <property type="evidence" value="ECO:0007669"/>
    <property type="project" value="TreeGrafter"/>
</dbReference>
<dbReference type="Pfam" id="PF00059">
    <property type="entry name" value="Lectin_C"/>
    <property type="match status" value="2"/>
</dbReference>